<dbReference type="RefSeq" id="WP_310091270.1">
    <property type="nucleotide sequence ID" value="NZ_JAVDTT010000001.1"/>
</dbReference>
<feature type="chain" id="PRO_5045291509" description="DUF1593 domain-containing protein" evidence="1">
    <location>
        <begin position="24"/>
        <end position="482"/>
    </location>
</feature>
<comment type="caution">
    <text evidence="4">The sequence shown here is derived from an EMBL/GenBank/DDBJ whole genome shotgun (WGS) entry which is preliminary data.</text>
</comment>
<dbReference type="Pfam" id="PF07632">
    <property type="entry name" value="Sde182_NH-like"/>
    <property type="match status" value="1"/>
</dbReference>
<dbReference type="InterPro" id="IPR011483">
    <property type="entry name" value="Sde182_NH-like"/>
</dbReference>
<dbReference type="Gene3D" id="3.90.245.10">
    <property type="entry name" value="Ribonucleoside hydrolase-like"/>
    <property type="match status" value="1"/>
</dbReference>
<keyword evidence="5" id="KW-1185">Reference proteome</keyword>
<dbReference type="Proteomes" id="UP001254759">
    <property type="component" value="Unassembled WGS sequence"/>
</dbReference>
<dbReference type="Pfam" id="PF21027">
    <property type="entry name" value="Sde0182_C"/>
    <property type="match status" value="1"/>
</dbReference>
<protein>
    <recommendedName>
        <fullName evidence="6">DUF1593 domain-containing protein</fullName>
    </recommendedName>
</protein>
<feature type="signal peptide" evidence="1">
    <location>
        <begin position="1"/>
        <end position="23"/>
    </location>
</feature>
<proteinExistence type="predicted"/>
<dbReference type="InterPro" id="IPR036452">
    <property type="entry name" value="Ribo_hydro-like"/>
</dbReference>
<dbReference type="Gene3D" id="2.60.40.10">
    <property type="entry name" value="Immunoglobulins"/>
    <property type="match status" value="1"/>
</dbReference>
<dbReference type="InterPro" id="IPR048527">
    <property type="entry name" value="Sde182_C"/>
</dbReference>
<accession>A0ABU1RRU1</accession>
<evidence type="ECO:0000313" key="5">
    <source>
        <dbReference type="Proteomes" id="UP001254759"/>
    </source>
</evidence>
<feature type="domain" description="Cellulose-binding Sde182 C-terminal" evidence="3">
    <location>
        <begin position="396"/>
        <end position="474"/>
    </location>
</feature>
<reference evidence="4 5" key="1">
    <citation type="submission" date="2023-07" db="EMBL/GenBank/DDBJ databases">
        <title>Sorghum-associated microbial communities from plants grown in Nebraska, USA.</title>
        <authorList>
            <person name="Schachtman D."/>
        </authorList>
    </citation>
    <scope>NUCLEOTIDE SEQUENCE [LARGE SCALE GENOMIC DNA]</scope>
    <source>
        <strain evidence="4 5">BE107</strain>
    </source>
</reference>
<dbReference type="SUPFAM" id="SSF53590">
    <property type="entry name" value="Nucleoside hydrolase"/>
    <property type="match status" value="1"/>
</dbReference>
<dbReference type="EMBL" id="JAVDTT010000001">
    <property type="protein sequence ID" value="MDR6841020.1"/>
    <property type="molecule type" value="Genomic_DNA"/>
</dbReference>
<evidence type="ECO:0000259" key="2">
    <source>
        <dbReference type="Pfam" id="PF07632"/>
    </source>
</evidence>
<dbReference type="InterPro" id="IPR013783">
    <property type="entry name" value="Ig-like_fold"/>
</dbReference>
<sequence length="482" mass="53101">MRSLSITAMLAALLACVPAVGFAEPKQRLIVLSDIEADPDDSQSLVRLLLYANQIDIEGIVATTSTHQKSRIAPESLQAIIDAYGRVQPNLSKHEPDFPKAEALKAVVRSGSQLYGMQGVGDGKDSPGSDAILKALEKKDARPLWVAVWGGANTLAQALYRISHDRTPEQAARLVSKLRVYTISDQDDSGFWIRTQFPELFYIVSPGGYGNGTWTGIHTAEPGFDSTEVSNHWIATHIQQGHGPLGAMYPDVSFGMEGDTPSFLSLIPNGLNAPEHPDWGGWGGRYEWYTPALETTNPEGFTGNVPVLQEPRAIWTNAVDSYRPMVYNDYGRNVRAHDKVSTGYRTTIWRWRKEFQNDFAARMDWSTQPYEGANHPPVVKLGHGDRLTVKSGDGFMMSAAGSTDPDGDSLSYLWFQYPEAGSYKKEIKLGYAENHHTVWGQAPVVSKAETAHFIVQVTDKGSPTLTRYRRVIVTFTPGDGGN</sequence>
<keyword evidence="1" id="KW-0732">Signal</keyword>
<gene>
    <name evidence="4" type="ORF">J2W94_001284</name>
</gene>
<evidence type="ECO:0008006" key="6">
    <source>
        <dbReference type="Google" id="ProtNLM"/>
    </source>
</evidence>
<evidence type="ECO:0000313" key="4">
    <source>
        <dbReference type="EMBL" id="MDR6841020.1"/>
    </source>
</evidence>
<dbReference type="PROSITE" id="PS51257">
    <property type="entry name" value="PROKAR_LIPOPROTEIN"/>
    <property type="match status" value="1"/>
</dbReference>
<evidence type="ECO:0000256" key="1">
    <source>
        <dbReference type="SAM" id="SignalP"/>
    </source>
</evidence>
<feature type="domain" description="Cellulose-binding Sde182 nucleoside hydrolase-like" evidence="2">
    <location>
        <begin position="28"/>
        <end position="286"/>
    </location>
</feature>
<organism evidence="4 5">
    <name type="scientific">Pseudoxanthomonas sacheonensis</name>
    <dbReference type="NCBI Taxonomy" id="443615"/>
    <lineage>
        <taxon>Bacteria</taxon>
        <taxon>Pseudomonadati</taxon>
        <taxon>Pseudomonadota</taxon>
        <taxon>Gammaproteobacteria</taxon>
        <taxon>Lysobacterales</taxon>
        <taxon>Lysobacteraceae</taxon>
        <taxon>Pseudoxanthomonas</taxon>
    </lineage>
</organism>
<name>A0ABU1RRU1_9GAMM</name>
<evidence type="ECO:0000259" key="3">
    <source>
        <dbReference type="Pfam" id="PF21027"/>
    </source>
</evidence>